<evidence type="ECO:0000256" key="5">
    <source>
        <dbReference type="ARBA" id="ARBA00023136"/>
    </source>
</evidence>
<dbReference type="PROSITE" id="PS50267">
    <property type="entry name" value="NA_NEUROTRAN_SYMP_3"/>
    <property type="match status" value="1"/>
</dbReference>
<reference evidence="11" key="1">
    <citation type="submission" date="2019-09" db="EMBL/GenBank/DDBJ databases">
        <title>Bird 10,000 Genomes (B10K) Project - Family phase.</title>
        <authorList>
            <person name="Zhang G."/>
        </authorList>
    </citation>
    <scope>NUCLEOTIDE SEQUENCE</scope>
    <source>
        <strain evidence="11">B10K-DU-025-06</strain>
        <tissue evidence="11">Mixed tissue sample</tissue>
    </source>
</reference>
<keyword evidence="3 8" id="KW-0812">Transmembrane</keyword>
<keyword evidence="7" id="KW-1015">Disulfide bond</keyword>
<dbReference type="GO" id="GO:0005886">
    <property type="term" value="C:plasma membrane"/>
    <property type="evidence" value="ECO:0007669"/>
    <property type="project" value="TreeGrafter"/>
</dbReference>
<dbReference type="EMBL" id="WBNI01000002">
    <property type="protein sequence ID" value="NXD61603.1"/>
    <property type="molecule type" value="Genomic_DNA"/>
</dbReference>
<feature type="transmembrane region" description="Helical" evidence="10">
    <location>
        <begin position="98"/>
        <end position="125"/>
    </location>
</feature>
<evidence type="ECO:0000313" key="12">
    <source>
        <dbReference type="Proteomes" id="UP000637704"/>
    </source>
</evidence>
<feature type="binding site" evidence="6">
    <location>
        <position position="312"/>
    </location>
    <ligand>
        <name>Na(+)</name>
        <dbReference type="ChEBI" id="CHEBI:29101"/>
        <label>1</label>
    </ligand>
</feature>
<evidence type="ECO:0000256" key="9">
    <source>
        <dbReference type="SAM" id="MobiDB-lite"/>
    </source>
</evidence>
<gene>
    <name evidence="11" type="primary">Slc6a9</name>
    <name evidence="11" type="ORF">EOLROS_R10074</name>
</gene>
<evidence type="ECO:0000256" key="8">
    <source>
        <dbReference type="RuleBase" id="RU003732"/>
    </source>
</evidence>
<comment type="subcellular location">
    <subcellularLocation>
        <location evidence="1">Membrane</location>
        <topology evidence="1">Multi-pass membrane protein</topology>
    </subcellularLocation>
</comment>
<feature type="non-terminal residue" evidence="11">
    <location>
        <position position="1"/>
    </location>
</feature>
<dbReference type="InterPro" id="IPR037272">
    <property type="entry name" value="SNS_sf"/>
</dbReference>
<sequence length="621" mass="69098">NGAVPGERGKQDKSVKRGNWGNQIEFVLTSVGYAVGLGNVWRFPYLCYRNGGGAFMFPYFIMLVFCGIPLFFMELSFGQFASQGCLGVWRVSPMFKGVGYGMMVVSTYIGIYYNVVICIAFYYFFVSMTRVLPWTYCSNAWNTPDCVGVLDGNLSSHTALNLALNATQKRTSPSEEYWRRYVLDLSDDIGNLGEVRLPLLGCLGVSWVVVFLCLIKGVKSSGKVVYFTATFPYVVLTILFVRGITLEGALTGIMYYLTPQWDKILDAKVWGDAASQIFYSLGCAWGGLITMASYNKFHNNCYRDSIIISITNCATSVYAGFVIFSILGFMANHLGVDVSKVADHGPGLAFVAYPEALTLLPISPLWSVLFFFMLILLGLGTQFCLLETLVTAIVDEVGNEWIIRRKTFVTLGVAVAGFLLGVPLTTQAGIYWLLLMDNYAASFSLVIISCIMCVAIMYIYGHRNYFKDIEMMLGFPPPLFFQICWRFISPVIIFFILVFTVIQYRPISYNDYVYPTWAISIGFLMALSSVICIPIYAIYKVCCSEGDTLLERLKNATKASKDWGPALAEHRSGRYAPAFSPSTESHLEVQPLQPEKNRSEAEAVSPVQGSNGSAHSQDSRL</sequence>
<feature type="transmembrane region" description="Helical" evidence="10">
    <location>
        <begin position="277"/>
        <end position="294"/>
    </location>
</feature>
<evidence type="ECO:0000256" key="6">
    <source>
        <dbReference type="PIRSR" id="PIRSR600175-1"/>
    </source>
</evidence>
<feature type="non-terminal residue" evidence="11">
    <location>
        <position position="621"/>
    </location>
</feature>
<comment type="caution">
    <text evidence="11">The sequence shown here is derived from an EMBL/GenBank/DDBJ whole genome shotgun (WGS) entry which is preliminary data.</text>
</comment>
<dbReference type="PROSITE" id="PS00754">
    <property type="entry name" value="NA_NEUROTRAN_SYMP_2"/>
    <property type="match status" value="1"/>
</dbReference>
<feature type="transmembrane region" description="Helical" evidence="10">
    <location>
        <begin position="197"/>
        <end position="218"/>
    </location>
</feature>
<evidence type="ECO:0000256" key="10">
    <source>
        <dbReference type="SAM" id="Phobius"/>
    </source>
</evidence>
<feature type="transmembrane region" description="Helical" evidence="10">
    <location>
        <begin position="230"/>
        <end position="257"/>
    </location>
</feature>
<evidence type="ECO:0000256" key="3">
    <source>
        <dbReference type="ARBA" id="ARBA00022692"/>
    </source>
</evidence>
<feature type="transmembrane region" description="Helical" evidence="10">
    <location>
        <begin position="306"/>
        <end position="331"/>
    </location>
</feature>
<keyword evidence="4 10" id="KW-1133">Transmembrane helix</keyword>
<dbReference type="PANTHER" id="PTHR11616:SF263">
    <property type="entry name" value="SODIUM- AND CHLORIDE-DEPENDENT GLYCINE TRANSPORTER 1"/>
    <property type="match status" value="1"/>
</dbReference>
<dbReference type="AlphaFoldDB" id="A0A851X7I7"/>
<evidence type="ECO:0000313" key="11">
    <source>
        <dbReference type="EMBL" id="NXD61603.1"/>
    </source>
</evidence>
<feature type="compositionally biased region" description="Polar residues" evidence="9">
    <location>
        <begin position="607"/>
        <end position="621"/>
    </location>
</feature>
<feature type="transmembrane region" description="Helical" evidence="10">
    <location>
        <begin position="26"/>
        <end position="44"/>
    </location>
</feature>
<dbReference type="PANTHER" id="PTHR11616">
    <property type="entry name" value="SODIUM/CHLORIDE DEPENDENT TRANSPORTER"/>
    <property type="match status" value="1"/>
</dbReference>
<evidence type="ECO:0000256" key="4">
    <source>
        <dbReference type="ARBA" id="ARBA00022989"/>
    </source>
</evidence>
<evidence type="ECO:0000256" key="7">
    <source>
        <dbReference type="PIRSR" id="PIRSR600175-2"/>
    </source>
</evidence>
<dbReference type="GO" id="GO:0005283">
    <property type="term" value="F:amino acid:sodium symporter activity"/>
    <property type="evidence" value="ECO:0007669"/>
    <property type="project" value="TreeGrafter"/>
</dbReference>
<protein>
    <recommendedName>
        <fullName evidence="8">Transporter</fullName>
    </recommendedName>
</protein>
<feature type="transmembrane region" description="Helical" evidence="10">
    <location>
        <begin position="407"/>
        <end position="433"/>
    </location>
</feature>
<feature type="transmembrane region" description="Helical" evidence="10">
    <location>
        <begin position="365"/>
        <end position="386"/>
    </location>
</feature>
<feature type="binding site" evidence="6">
    <location>
        <position position="39"/>
    </location>
    <ligand>
        <name>Na(+)</name>
        <dbReference type="ChEBI" id="CHEBI:29101"/>
        <label>1</label>
    </ligand>
</feature>
<comment type="similarity">
    <text evidence="8">Belongs to the sodium:neurotransmitter symporter (SNF) (TC 2.A.22) family.</text>
</comment>
<feature type="binding site" evidence="6">
    <location>
        <position position="280"/>
    </location>
    <ligand>
        <name>Na(+)</name>
        <dbReference type="ChEBI" id="CHEBI:29101"/>
        <label>1</label>
    </ligand>
</feature>
<feature type="transmembrane region" description="Helical" evidence="10">
    <location>
        <begin position="479"/>
        <end position="502"/>
    </location>
</feature>
<keyword evidence="5 10" id="KW-0472">Membrane</keyword>
<dbReference type="GO" id="GO:0089718">
    <property type="term" value="P:amino acid import across plasma membrane"/>
    <property type="evidence" value="ECO:0007669"/>
    <property type="project" value="TreeGrafter"/>
</dbReference>
<dbReference type="Proteomes" id="UP000637704">
    <property type="component" value="Unassembled WGS sequence"/>
</dbReference>
<feature type="disulfide bond" evidence="7">
    <location>
        <begin position="137"/>
        <end position="146"/>
    </location>
</feature>
<keyword evidence="8" id="KW-0769">Symport</keyword>
<feature type="transmembrane region" description="Helical" evidence="10">
    <location>
        <begin position="56"/>
        <end position="77"/>
    </location>
</feature>
<dbReference type="Pfam" id="PF00209">
    <property type="entry name" value="SNF"/>
    <property type="match status" value="1"/>
</dbReference>
<dbReference type="PROSITE" id="PS00610">
    <property type="entry name" value="NA_NEUROTRAN_SYMP_1"/>
    <property type="match status" value="1"/>
</dbReference>
<name>A0A851X7I7_EOLRO</name>
<dbReference type="SUPFAM" id="SSF161070">
    <property type="entry name" value="SNF-like"/>
    <property type="match status" value="1"/>
</dbReference>
<evidence type="ECO:0000256" key="1">
    <source>
        <dbReference type="ARBA" id="ARBA00004141"/>
    </source>
</evidence>
<dbReference type="CDD" id="cd11498">
    <property type="entry name" value="SLC6sbd_GlyT1"/>
    <property type="match status" value="1"/>
</dbReference>
<feature type="transmembrane region" description="Helical" evidence="10">
    <location>
        <begin position="514"/>
        <end position="539"/>
    </location>
</feature>
<organism evidence="11 12">
    <name type="scientific">Eolophus roseicapilla</name>
    <name type="common">Galah cockatoo</name>
    <name type="synonym">Cacatua roseicapilla</name>
    <dbReference type="NCBI Taxonomy" id="176039"/>
    <lineage>
        <taxon>Eukaryota</taxon>
        <taxon>Metazoa</taxon>
        <taxon>Chordata</taxon>
        <taxon>Craniata</taxon>
        <taxon>Vertebrata</taxon>
        <taxon>Euteleostomi</taxon>
        <taxon>Archelosauria</taxon>
        <taxon>Archosauria</taxon>
        <taxon>Dinosauria</taxon>
        <taxon>Saurischia</taxon>
        <taxon>Theropoda</taxon>
        <taxon>Coelurosauria</taxon>
        <taxon>Aves</taxon>
        <taxon>Neognathae</taxon>
        <taxon>Neoaves</taxon>
        <taxon>Telluraves</taxon>
        <taxon>Australaves</taxon>
        <taxon>Psittaciformes</taxon>
        <taxon>Cacatuidae</taxon>
        <taxon>Eolophus</taxon>
    </lineage>
</organism>
<feature type="binding site" evidence="6">
    <location>
        <position position="377"/>
    </location>
    <ligand>
        <name>Na(+)</name>
        <dbReference type="ChEBI" id="CHEBI:29101"/>
        <label>1</label>
    </ligand>
</feature>
<keyword evidence="6" id="KW-0479">Metal-binding</keyword>
<feature type="binding site" evidence="6">
    <location>
        <position position="34"/>
    </location>
    <ligand>
        <name>Na(+)</name>
        <dbReference type="ChEBI" id="CHEBI:29101"/>
        <label>1</label>
    </ligand>
</feature>
<dbReference type="InterPro" id="IPR000175">
    <property type="entry name" value="Na/ntran_symport"/>
</dbReference>
<proteinExistence type="inferred from homology"/>
<feature type="transmembrane region" description="Helical" evidence="10">
    <location>
        <begin position="439"/>
        <end position="459"/>
    </location>
</feature>
<dbReference type="GO" id="GO:0046872">
    <property type="term" value="F:metal ion binding"/>
    <property type="evidence" value="ECO:0007669"/>
    <property type="project" value="UniProtKB-KW"/>
</dbReference>
<feature type="binding site" evidence="6">
    <location>
        <position position="35"/>
    </location>
    <ligand>
        <name>Na(+)</name>
        <dbReference type="ChEBI" id="CHEBI:29101"/>
        <label>1</label>
    </ligand>
</feature>
<evidence type="ECO:0000256" key="2">
    <source>
        <dbReference type="ARBA" id="ARBA00022448"/>
    </source>
</evidence>
<feature type="region of interest" description="Disordered" evidence="9">
    <location>
        <begin position="576"/>
        <end position="621"/>
    </location>
</feature>
<keyword evidence="2 8" id="KW-0813">Transport</keyword>
<keyword evidence="12" id="KW-1185">Reference proteome</keyword>
<accession>A0A851X7I7</accession>
<dbReference type="PRINTS" id="PR00176">
    <property type="entry name" value="NANEUSMPORT"/>
</dbReference>
<feature type="binding site" evidence="6">
    <location>
        <position position="32"/>
    </location>
    <ligand>
        <name>Na(+)</name>
        <dbReference type="ChEBI" id="CHEBI:29101"/>
        <label>1</label>
    </ligand>
</feature>
<keyword evidence="6" id="KW-0915">Sodium</keyword>